<dbReference type="EMBL" id="FYDG01000014">
    <property type="protein sequence ID" value="SNB81072.1"/>
    <property type="molecule type" value="Genomic_DNA"/>
</dbReference>
<dbReference type="RefSeq" id="WP_088522108.1">
    <property type="nucleotide sequence ID" value="NZ_FYDG01000014.1"/>
</dbReference>
<evidence type="ECO:0000313" key="2">
    <source>
        <dbReference type="Proteomes" id="UP000198418"/>
    </source>
</evidence>
<dbReference type="Proteomes" id="UP000198418">
    <property type="component" value="Unassembled WGS sequence"/>
</dbReference>
<dbReference type="PANTHER" id="PTHR43431">
    <property type="entry name" value="OXIDOREDUCTASE, SHORT CHAIN DEHYDROGENASE/REDUCTASE FAMILY (AFU_ORTHOLOGUE AFUA_5G14000)"/>
    <property type="match status" value="1"/>
</dbReference>
<accession>A0A212S6Z0</accession>
<dbReference type="PRINTS" id="PR00081">
    <property type="entry name" value="GDHRDH"/>
</dbReference>
<sequence length="251" mass="26632">MAKNPSEANDAAPVALVFGVGPRRGLGVALARRFAAEGLKTVIVARDEKRLARQEAALRAEGLDVFAFVADATETGAVASAFDFAQYHGRLALVVFNVGANRAAPALETTPADFEALWRQNAFAGFLVGREAAGRLAALGGGTLLFTGATASLRARNPFLAFASAKAALRAVAQALAREFAPKGVHVAHVVIDGVIDGDYARTNFPDFYKARGAGGRLKPDAIAAAYWGLHEQERSAWTHELDLRPFNEVF</sequence>
<dbReference type="PANTHER" id="PTHR43431:SF7">
    <property type="entry name" value="OXIDOREDUCTASE, SHORT CHAIN DEHYDROGENASE_REDUCTASE FAMILY (AFU_ORTHOLOGUE AFUA_5G14000)"/>
    <property type="match status" value="1"/>
</dbReference>
<dbReference type="AlphaFoldDB" id="A0A212S6Z0"/>
<dbReference type="InterPro" id="IPR036291">
    <property type="entry name" value="NAD(P)-bd_dom_sf"/>
</dbReference>
<dbReference type="SUPFAM" id="SSF51735">
    <property type="entry name" value="NAD(P)-binding Rossmann-fold domains"/>
    <property type="match status" value="1"/>
</dbReference>
<keyword evidence="2" id="KW-1185">Reference proteome</keyword>
<dbReference type="InterPro" id="IPR002347">
    <property type="entry name" value="SDR_fam"/>
</dbReference>
<organism evidence="1 2">
    <name type="scientific">Rhodoblastus acidophilus</name>
    <name type="common">Rhodopseudomonas acidophila</name>
    <dbReference type="NCBI Taxonomy" id="1074"/>
    <lineage>
        <taxon>Bacteria</taxon>
        <taxon>Pseudomonadati</taxon>
        <taxon>Pseudomonadota</taxon>
        <taxon>Alphaproteobacteria</taxon>
        <taxon>Hyphomicrobiales</taxon>
        <taxon>Rhodoblastaceae</taxon>
        <taxon>Rhodoblastus</taxon>
    </lineage>
</organism>
<name>A0A212S6Z0_RHOAC</name>
<reference evidence="2" key="1">
    <citation type="submission" date="2017-06" db="EMBL/GenBank/DDBJ databases">
        <authorList>
            <person name="Varghese N."/>
            <person name="Submissions S."/>
        </authorList>
    </citation>
    <scope>NUCLEOTIDE SEQUENCE [LARGE SCALE GENOMIC DNA]</scope>
    <source>
        <strain evidence="2">DSM 137</strain>
    </source>
</reference>
<evidence type="ECO:0000313" key="1">
    <source>
        <dbReference type="EMBL" id="SNB81072.1"/>
    </source>
</evidence>
<protein>
    <submittedName>
        <fullName evidence="1">Short-chain dehydrogenase</fullName>
    </submittedName>
</protein>
<dbReference type="OrthoDB" id="5513072at2"/>
<dbReference type="Pfam" id="PF00106">
    <property type="entry name" value="adh_short"/>
    <property type="match status" value="1"/>
</dbReference>
<dbReference type="Gene3D" id="3.40.50.720">
    <property type="entry name" value="NAD(P)-binding Rossmann-like Domain"/>
    <property type="match status" value="1"/>
</dbReference>
<gene>
    <name evidence="1" type="ORF">SAMN06265338_11458</name>
</gene>
<proteinExistence type="predicted"/>